<keyword evidence="10 14" id="KW-0573">Peptidoglycan synthesis</keyword>
<dbReference type="SUPFAM" id="SSF53244">
    <property type="entry name" value="MurD-like peptide ligases, peptide-binding domain"/>
    <property type="match status" value="1"/>
</dbReference>
<evidence type="ECO:0000256" key="2">
    <source>
        <dbReference type="ARBA" id="ARBA00004752"/>
    </source>
</evidence>
<protein>
    <recommendedName>
        <fullName evidence="3 14">UDP-N-acetylmuramate--L-alanine ligase</fullName>
        <ecNumber evidence="3 14">6.3.2.8</ecNumber>
    </recommendedName>
    <alternativeName>
        <fullName evidence="14">UDP-N-acetylmuramoyl-L-alanine synthetase</fullName>
    </alternativeName>
</protein>
<evidence type="ECO:0000256" key="9">
    <source>
        <dbReference type="ARBA" id="ARBA00022960"/>
    </source>
</evidence>
<evidence type="ECO:0000256" key="6">
    <source>
        <dbReference type="ARBA" id="ARBA00022618"/>
    </source>
</evidence>
<keyword evidence="9 14" id="KW-0133">Cell shape</keyword>
<feature type="domain" description="Mur ligase central" evidence="17">
    <location>
        <begin position="110"/>
        <end position="292"/>
    </location>
</feature>
<comment type="function">
    <text evidence="14">Cell wall formation.</text>
</comment>
<dbReference type="GO" id="GO:0009252">
    <property type="term" value="P:peptidoglycan biosynthetic process"/>
    <property type="evidence" value="ECO:0007669"/>
    <property type="project" value="UniProtKB-UniRule"/>
</dbReference>
<evidence type="ECO:0000259" key="16">
    <source>
        <dbReference type="Pfam" id="PF02875"/>
    </source>
</evidence>
<comment type="similarity">
    <text evidence="14">Belongs to the MurCDEF family.</text>
</comment>
<comment type="subcellular location">
    <subcellularLocation>
        <location evidence="1 14">Cytoplasm</location>
    </subcellularLocation>
</comment>
<keyword evidence="4 14" id="KW-0963">Cytoplasm</keyword>
<accession>A0A0H4J1V0</accession>
<keyword evidence="7 14" id="KW-0547">Nucleotide-binding</keyword>
<dbReference type="Proteomes" id="UP000066549">
    <property type="component" value="Chromosome"/>
</dbReference>
<dbReference type="Gene3D" id="3.40.50.720">
    <property type="entry name" value="NAD(P)-binding Rossmann-like Domain"/>
    <property type="match status" value="1"/>
</dbReference>
<dbReference type="InterPro" id="IPR005758">
    <property type="entry name" value="UDP-N-AcMur_Ala_ligase_MurC"/>
</dbReference>
<dbReference type="EMBL" id="CP011002">
    <property type="protein sequence ID" value="AKO66025.1"/>
    <property type="molecule type" value="Genomic_DNA"/>
</dbReference>
<comment type="pathway">
    <text evidence="2 14">Cell wall biogenesis; peptidoglycan biosynthesis.</text>
</comment>
<gene>
    <name evidence="14 18" type="primary">murC</name>
    <name evidence="18" type="ORF">VI33_04775</name>
</gene>
<evidence type="ECO:0000256" key="8">
    <source>
        <dbReference type="ARBA" id="ARBA00022840"/>
    </source>
</evidence>
<dbReference type="InterPro" id="IPR000713">
    <property type="entry name" value="Mur_ligase_N"/>
</dbReference>
<evidence type="ECO:0000313" key="19">
    <source>
        <dbReference type="Proteomes" id="UP000066549"/>
    </source>
</evidence>
<keyword evidence="6 14" id="KW-0132">Cell division</keyword>
<dbReference type="UniPathway" id="UPA00219"/>
<evidence type="ECO:0000256" key="7">
    <source>
        <dbReference type="ARBA" id="ARBA00022741"/>
    </source>
</evidence>
<proteinExistence type="inferred from homology"/>
<keyword evidence="5 14" id="KW-0436">Ligase</keyword>
<evidence type="ECO:0000259" key="15">
    <source>
        <dbReference type="Pfam" id="PF01225"/>
    </source>
</evidence>
<dbReference type="AlphaFoldDB" id="A0A0H4J1V0"/>
<dbReference type="HAMAP" id="MF_00046">
    <property type="entry name" value="MurC"/>
    <property type="match status" value="1"/>
</dbReference>
<evidence type="ECO:0000256" key="13">
    <source>
        <dbReference type="ARBA" id="ARBA00047833"/>
    </source>
</evidence>
<keyword evidence="12 14" id="KW-0961">Cell wall biogenesis/degradation</keyword>
<evidence type="ECO:0000313" key="18">
    <source>
        <dbReference type="EMBL" id="AKO66025.1"/>
    </source>
</evidence>
<keyword evidence="8 14" id="KW-0067">ATP-binding</keyword>
<dbReference type="NCBIfam" id="TIGR01082">
    <property type="entry name" value="murC"/>
    <property type="match status" value="1"/>
</dbReference>
<evidence type="ECO:0000256" key="4">
    <source>
        <dbReference type="ARBA" id="ARBA00022490"/>
    </source>
</evidence>
<dbReference type="GO" id="GO:0008360">
    <property type="term" value="P:regulation of cell shape"/>
    <property type="evidence" value="ECO:0007669"/>
    <property type="project" value="UniProtKB-KW"/>
</dbReference>
<organism evidence="18 19">
    <name type="scientific">Methylophilales bacterium MBRS-H7</name>
    <dbReference type="NCBI Taxonomy" id="1623450"/>
    <lineage>
        <taxon>Bacteria</taxon>
        <taxon>Pseudomonadati</taxon>
        <taxon>Pseudomonadota</taxon>
        <taxon>Betaproteobacteria</taxon>
        <taxon>Nitrosomonadales</taxon>
        <taxon>OM43 clade</taxon>
    </lineage>
</organism>
<dbReference type="Gene3D" id="3.40.1190.10">
    <property type="entry name" value="Mur-like, catalytic domain"/>
    <property type="match status" value="1"/>
</dbReference>
<dbReference type="GO" id="GO:0008763">
    <property type="term" value="F:UDP-N-acetylmuramate-L-alanine ligase activity"/>
    <property type="evidence" value="ECO:0007669"/>
    <property type="project" value="UniProtKB-UniRule"/>
</dbReference>
<dbReference type="GO" id="GO:0005737">
    <property type="term" value="C:cytoplasm"/>
    <property type="evidence" value="ECO:0007669"/>
    <property type="project" value="UniProtKB-SubCell"/>
</dbReference>
<dbReference type="GO" id="GO:0005524">
    <property type="term" value="F:ATP binding"/>
    <property type="evidence" value="ECO:0007669"/>
    <property type="project" value="UniProtKB-UniRule"/>
</dbReference>
<dbReference type="Pfam" id="PF02875">
    <property type="entry name" value="Mur_ligase_C"/>
    <property type="match status" value="1"/>
</dbReference>
<dbReference type="SUPFAM" id="SSF53623">
    <property type="entry name" value="MurD-like peptide ligases, catalytic domain"/>
    <property type="match status" value="1"/>
</dbReference>
<dbReference type="GO" id="GO:0051301">
    <property type="term" value="P:cell division"/>
    <property type="evidence" value="ECO:0007669"/>
    <property type="project" value="UniProtKB-KW"/>
</dbReference>
<evidence type="ECO:0000256" key="3">
    <source>
        <dbReference type="ARBA" id="ARBA00012211"/>
    </source>
</evidence>
<reference evidence="18 19" key="1">
    <citation type="submission" date="2015-03" db="EMBL/GenBank/DDBJ databases">
        <title>Comparative analysis of the OM43 clade including a novel species from Red Sea uncovers genomic and metabolic diversity among marine methylotrophs.</title>
        <authorList>
            <person name="Jimenez-Infante F."/>
            <person name="Ngugi D.K."/>
            <person name="Vinu M."/>
            <person name="Alam I."/>
            <person name="Kamau A."/>
            <person name="Blom J."/>
            <person name="Bajic V.B."/>
            <person name="Stingl U."/>
        </authorList>
    </citation>
    <scope>NUCLEOTIDE SEQUENCE [LARGE SCALE GENOMIC DNA]</scope>
    <source>
        <strain evidence="18 19">MBRSH7</strain>
    </source>
</reference>
<evidence type="ECO:0000256" key="1">
    <source>
        <dbReference type="ARBA" id="ARBA00004496"/>
    </source>
</evidence>
<dbReference type="InterPro" id="IPR013221">
    <property type="entry name" value="Mur_ligase_cen"/>
</dbReference>
<dbReference type="SUPFAM" id="SSF51984">
    <property type="entry name" value="MurCD N-terminal domain"/>
    <property type="match status" value="1"/>
</dbReference>
<evidence type="ECO:0000256" key="12">
    <source>
        <dbReference type="ARBA" id="ARBA00023316"/>
    </source>
</evidence>
<feature type="domain" description="Mur ligase C-terminal" evidence="16">
    <location>
        <begin position="325"/>
        <end position="445"/>
    </location>
</feature>
<dbReference type="InterPro" id="IPR036615">
    <property type="entry name" value="Mur_ligase_C_dom_sf"/>
</dbReference>
<name>A0A0H4J1V0_9PROT</name>
<dbReference type="EC" id="6.3.2.8" evidence="3 14"/>
<dbReference type="Gene3D" id="3.90.190.20">
    <property type="entry name" value="Mur ligase, C-terminal domain"/>
    <property type="match status" value="1"/>
</dbReference>
<dbReference type="PANTHER" id="PTHR43445">
    <property type="entry name" value="UDP-N-ACETYLMURAMATE--L-ALANINE LIGASE-RELATED"/>
    <property type="match status" value="1"/>
</dbReference>
<feature type="domain" description="Mur ligase N-terminal catalytic" evidence="15">
    <location>
        <begin position="8"/>
        <end position="105"/>
    </location>
</feature>
<dbReference type="PANTHER" id="PTHR43445:SF3">
    <property type="entry name" value="UDP-N-ACETYLMURAMATE--L-ALANINE LIGASE"/>
    <property type="match status" value="1"/>
</dbReference>
<evidence type="ECO:0000256" key="14">
    <source>
        <dbReference type="HAMAP-Rule" id="MF_00046"/>
    </source>
</evidence>
<dbReference type="OrthoDB" id="9804126at2"/>
<sequence>MENKIKYIHFVGIGGSGMSGIAEIMHNMNFVVSGSDPNQSSVIEHLRKRGIPIFSKHEDKNIQKADVVVTSTAIPKNNPEIVAAKKQNIPIIPRAEMLSELMRFKEGIAIAGTHGKTSTTSILATIMNDAGLDPTYVIGGRINSLRQSARLGKSKYMIVEADESDASFLHLNPSNVLVTNIDNDHMETYGHDEERLKQTFVDFIHQIPFYNEVFLCIDDKNIKSIQKLIARPIITYGFSKKADYYPDRVVIKKNKSSFRVNSISKKMRSFSVEIDMPGRHYILNTLGAIAIALSLNIKPLVISKALKKFKGVSRRFDLYEQFKLGEKNINLIDDYGHHPTEIKAVLDSIKKGFPGKKINLVFQPHRYSRTKDLFEQFVQILATVDRLFLFEIYAAGEQAIEGISSNELIKNIKNEKYVLDDMAKARLLIEDKIKDDEILLVMGAGSVGNWAKHQLLGDMDG</sequence>
<evidence type="ECO:0000256" key="11">
    <source>
        <dbReference type="ARBA" id="ARBA00023306"/>
    </source>
</evidence>
<dbReference type="Pfam" id="PF08245">
    <property type="entry name" value="Mur_ligase_M"/>
    <property type="match status" value="1"/>
</dbReference>
<evidence type="ECO:0000256" key="5">
    <source>
        <dbReference type="ARBA" id="ARBA00022598"/>
    </source>
</evidence>
<feature type="binding site" evidence="14">
    <location>
        <begin position="112"/>
        <end position="118"/>
    </location>
    <ligand>
        <name>ATP</name>
        <dbReference type="ChEBI" id="CHEBI:30616"/>
    </ligand>
</feature>
<evidence type="ECO:0000259" key="17">
    <source>
        <dbReference type="Pfam" id="PF08245"/>
    </source>
</evidence>
<dbReference type="InterPro" id="IPR050061">
    <property type="entry name" value="MurCDEF_pg_biosynth"/>
</dbReference>
<dbReference type="PATRIC" id="fig|1623450.3.peg.952"/>
<keyword evidence="19" id="KW-1185">Reference proteome</keyword>
<dbReference type="InterPro" id="IPR004101">
    <property type="entry name" value="Mur_ligase_C"/>
</dbReference>
<dbReference type="InterPro" id="IPR036565">
    <property type="entry name" value="Mur-like_cat_sf"/>
</dbReference>
<keyword evidence="11 14" id="KW-0131">Cell cycle</keyword>
<evidence type="ECO:0000256" key="10">
    <source>
        <dbReference type="ARBA" id="ARBA00022984"/>
    </source>
</evidence>
<dbReference type="Pfam" id="PF01225">
    <property type="entry name" value="Mur_ligase"/>
    <property type="match status" value="1"/>
</dbReference>
<comment type="catalytic activity">
    <reaction evidence="13 14">
        <text>UDP-N-acetyl-alpha-D-muramate + L-alanine + ATP = UDP-N-acetyl-alpha-D-muramoyl-L-alanine + ADP + phosphate + H(+)</text>
        <dbReference type="Rhea" id="RHEA:23372"/>
        <dbReference type="ChEBI" id="CHEBI:15378"/>
        <dbReference type="ChEBI" id="CHEBI:30616"/>
        <dbReference type="ChEBI" id="CHEBI:43474"/>
        <dbReference type="ChEBI" id="CHEBI:57972"/>
        <dbReference type="ChEBI" id="CHEBI:70757"/>
        <dbReference type="ChEBI" id="CHEBI:83898"/>
        <dbReference type="ChEBI" id="CHEBI:456216"/>
        <dbReference type="EC" id="6.3.2.8"/>
    </reaction>
</comment>
<dbReference type="GO" id="GO:0071555">
    <property type="term" value="P:cell wall organization"/>
    <property type="evidence" value="ECO:0007669"/>
    <property type="project" value="UniProtKB-KW"/>
</dbReference>